<dbReference type="AlphaFoldDB" id="A0A840UKR8"/>
<dbReference type="SUPFAM" id="SSF81901">
    <property type="entry name" value="HCP-like"/>
    <property type="match status" value="1"/>
</dbReference>
<dbReference type="EMBL" id="JACHFH010000003">
    <property type="protein sequence ID" value="MBB5335308.1"/>
    <property type="molecule type" value="Genomic_DNA"/>
</dbReference>
<dbReference type="Pfam" id="PF08238">
    <property type="entry name" value="Sel1"/>
    <property type="match status" value="2"/>
</dbReference>
<name>A0A840UKR8_9FIRM</name>
<dbReference type="InterPro" id="IPR011990">
    <property type="entry name" value="TPR-like_helical_dom_sf"/>
</dbReference>
<evidence type="ECO:0000313" key="2">
    <source>
        <dbReference type="EMBL" id="MBB5335308.1"/>
    </source>
</evidence>
<feature type="domain" description="Bacteriophage T5 Orf172 DNA-binding" evidence="1">
    <location>
        <begin position="13"/>
        <end position="93"/>
    </location>
</feature>
<accession>A0A840UKR8</accession>
<dbReference type="Pfam" id="PF10544">
    <property type="entry name" value="T5orf172"/>
    <property type="match status" value="1"/>
</dbReference>
<dbReference type="Gene3D" id="1.25.40.10">
    <property type="entry name" value="Tetratricopeptide repeat domain"/>
    <property type="match status" value="1"/>
</dbReference>
<keyword evidence="3" id="KW-1185">Reference proteome</keyword>
<dbReference type="Proteomes" id="UP000559117">
    <property type="component" value="Unassembled WGS sequence"/>
</dbReference>
<dbReference type="RefSeq" id="WP_183859176.1">
    <property type="nucleotide sequence ID" value="NZ_JACHFH010000003.1"/>
</dbReference>
<evidence type="ECO:0000313" key="3">
    <source>
        <dbReference type="Proteomes" id="UP000559117"/>
    </source>
</evidence>
<protein>
    <submittedName>
        <fullName evidence="2">TPR repeat protein</fullName>
    </submittedName>
</protein>
<sequence>MSDQGYVYILINPSMKGIINVGGTRRDPDEWASELSASTGVPTPFFVGYQAEVNNYTHAEAFVHKLLDAYRVNDNREFFNTSITEAINAIMEYIKIDDQYDENNSQLEADCLDAQTSAYEVEEKIADDYYNGTNGQFQDYEEAMKHYKKAVALGSGSACQSIGLMYRLGEGVHTDLREALRWYKEGLRRKAYGTYYHMLQVYLALEEFENANKCMQKIFFEDDLFYMSMGTVSYLKACQWKNIDNNFIELELIQRHIPRIKDYLETQAQSNDKYKDMYIEMVRDLNSACDYYHIQQTGSDNQEQLNMQKALLKAYKSGHYKRCPTCKKICFENAVVCPVCGNKLI</sequence>
<dbReference type="SMART" id="SM00974">
    <property type="entry name" value="T5orf172"/>
    <property type="match status" value="1"/>
</dbReference>
<dbReference type="InterPro" id="IPR018306">
    <property type="entry name" value="Phage_T5_Orf172_DNA-bd"/>
</dbReference>
<comment type="caution">
    <text evidence="2">The sequence shown here is derived from an EMBL/GenBank/DDBJ whole genome shotgun (WGS) entry which is preliminary data.</text>
</comment>
<organism evidence="2 3">
    <name type="scientific">Pectinatus brassicae</name>
    <dbReference type="NCBI Taxonomy" id="862415"/>
    <lineage>
        <taxon>Bacteria</taxon>
        <taxon>Bacillati</taxon>
        <taxon>Bacillota</taxon>
        <taxon>Negativicutes</taxon>
        <taxon>Selenomonadales</taxon>
        <taxon>Selenomonadaceae</taxon>
        <taxon>Pectinatus</taxon>
    </lineage>
</organism>
<evidence type="ECO:0000259" key="1">
    <source>
        <dbReference type="SMART" id="SM00974"/>
    </source>
</evidence>
<proteinExistence type="predicted"/>
<dbReference type="SMART" id="SM00671">
    <property type="entry name" value="SEL1"/>
    <property type="match status" value="2"/>
</dbReference>
<reference evidence="2 3" key="1">
    <citation type="submission" date="2020-08" db="EMBL/GenBank/DDBJ databases">
        <title>Genomic Encyclopedia of Type Strains, Phase IV (KMG-IV): sequencing the most valuable type-strain genomes for metagenomic binning, comparative biology and taxonomic classification.</title>
        <authorList>
            <person name="Goeker M."/>
        </authorList>
    </citation>
    <scope>NUCLEOTIDE SEQUENCE [LARGE SCALE GENOMIC DNA]</scope>
    <source>
        <strain evidence="2 3">DSM 24661</strain>
    </source>
</reference>
<gene>
    <name evidence="2" type="ORF">HNR32_000428</name>
</gene>
<dbReference type="InterPro" id="IPR006597">
    <property type="entry name" value="Sel1-like"/>
</dbReference>